<evidence type="ECO:0000313" key="1">
    <source>
        <dbReference type="EMBL" id="BAP85295.1"/>
    </source>
</evidence>
<organism evidence="1 2">
    <name type="scientific">Paucilactobacillus hokkaidonensis JCM 18461</name>
    <dbReference type="NCBI Taxonomy" id="1291742"/>
    <lineage>
        <taxon>Bacteria</taxon>
        <taxon>Bacillati</taxon>
        <taxon>Bacillota</taxon>
        <taxon>Bacilli</taxon>
        <taxon>Lactobacillales</taxon>
        <taxon>Lactobacillaceae</taxon>
        <taxon>Paucilactobacillus</taxon>
    </lineage>
</organism>
<proteinExistence type="predicted"/>
<dbReference type="AlphaFoldDB" id="A0A0A1GTH4"/>
<dbReference type="Proteomes" id="UP000031620">
    <property type="component" value="Chromosome"/>
</dbReference>
<accession>A0A0A1GTH4</accession>
<sequence>MKSTFKSLDAYKNVNCKDAINIYGGISPYGVAAKVIYSGVKHYKSILKGISMGYK</sequence>
<dbReference type="RefSeq" id="WP_156406638.1">
    <property type="nucleotide sequence ID" value="NZ_AP014680.1"/>
</dbReference>
<dbReference type="EMBL" id="AP014680">
    <property type="protein sequence ID" value="BAP85295.1"/>
    <property type="molecule type" value="Genomic_DNA"/>
</dbReference>
<evidence type="ECO:0000313" key="2">
    <source>
        <dbReference type="Proteomes" id="UP000031620"/>
    </source>
</evidence>
<dbReference type="KEGG" id="lho:LOOC260_107550"/>
<reference evidence="1 2" key="1">
    <citation type="submission" date="2014-11" db="EMBL/GenBank/DDBJ databases">
        <title>Complete genome sequence and analysis of Lactobacillus hokkaidonensis LOOC260T.</title>
        <authorList>
            <person name="Tanizawa Y."/>
            <person name="Tohno M."/>
            <person name="Kaminuma E."/>
            <person name="Nakamura Y."/>
            <person name="Arita M."/>
        </authorList>
    </citation>
    <scope>NUCLEOTIDE SEQUENCE [LARGE SCALE GENOMIC DNA]</scope>
    <source>
        <strain evidence="1 2">LOOC260</strain>
    </source>
</reference>
<gene>
    <name evidence="1" type="ORF">LOOC260_107550</name>
</gene>
<name>A0A0A1GTH4_9LACO</name>
<dbReference type="HOGENOM" id="CLU_3026562_0_0_9"/>
<protein>
    <submittedName>
        <fullName evidence="1">Uncharacterized protein</fullName>
    </submittedName>
</protein>
<dbReference type="STRING" id="1291742.LOOC260_107550"/>